<dbReference type="PRINTS" id="PR00625">
    <property type="entry name" value="JDOMAIN"/>
</dbReference>
<dbReference type="InterPro" id="IPR051100">
    <property type="entry name" value="DnaJ_subfamily_B/C"/>
</dbReference>
<dbReference type="WBParaSite" id="SMUV_0000229001-mRNA-1">
    <property type="protein sequence ID" value="SMUV_0000229001-mRNA-1"/>
    <property type="gene ID" value="SMUV_0000229001"/>
</dbReference>
<keyword evidence="2 7" id="KW-0812">Transmembrane</keyword>
<evidence type="ECO:0000256" key="5">
    <source>
        <dbReference type="ARBA" id="ARBA00023136"/>
    </source>
</evidence>
<comment type="subcellular location">
    <subcellularLocation>
        <location evidence="1">Endoplasmic reticulum membrane</location>
        <topology evidence="1">Single-pass membrane protein</topology>
    </subcellularLocation>
</comment>
<dbReference type="GO" id="GO:0071218">
    <property type="term" value="P:cellular response to misfolded protein"/>
    <property type="evidence" value="ECO:0007669"/>
    <property type="project" value="TreeGrafter"/>
</dbReference>
<dbReference type="GO" id="GO:0030544">
    <property type="term" value="F:Hsp70 protein binding"/>
    <property type="evidence" value="ECO:0007669"/>
    <property type="project" value="TreeGrafter"/>
</dbReference>
<name>A0A0N5ADM8_9BILA</name>
<feature type="domain" description="J" evidence="8">
    <location>
        <begin position="146"/>
        <end position="236"/>
    </location>
</feature>
<dbReference type="Pfam" id="PF00226">
    <property type="entry name" value="DnaJ"/>
    <property type="match status" value="1"/>
</dbReference>
<evidence type="ECO:0000313" key="10">
    <source>
        <dbReference type="WBParaSite" id="SMUV_0000229001-mRNA-1"/>
    </source>
</evidence>
<dbReference type="PROSITE" id="PS00636">
    <property type="entry name" value="DNAJ_1"/>
    <property type="match status" value="1"/>
</dbReference>
<dbReference type="InterPro" id="IPR015399">
    <property type="entry name" value="DUF1977_DnaJ-like"/>
</dbReference>
<evidence type="ECO:0000256" key="6">
    <source>
        <dbReference type="SAM" id="MobiDB-lite"/>
    </source>
</evidence>
<evidence type="ECO:0000313" key="9">
    <source>
        <dbReference type="Proteomes" id="UP000046393"/>
    </source>
</evidence>
<sequence length="426" mass="49730">MEANRLEAQRCVNIAREAIRNENSAKATKFLNKARKLDPSIDVSYLLTKAKKLGEPKTESSATGTDNGYGHYDQYEQDTNFRNRFHPSHSSPTVNTDKSYTDGPAESSSSSEKKRTRSRSAGRPQLGVHYTQEEVEIVERIRHCKDYYEILNVKRDATDSHLKKEYRKLALQLHPDKCRAPGATEAFKGIKMLFKGNSLFEVLDIHCFEDFFFVALGNAYAVLSNPEKRAQYDKYGTESPQRRSSSSDFYEYDYGRGFEAEYTAEEIFNMFFGGSYPTGHLNRRHQFHFHQQRPEEQEQTFSAHFLQLLPLLAILLLGLLAQFMAGEPAFSLYRTSKYSEERFTRDLRIPYYVKTDFMSNYRNKLQQVEHQVEDEYISQLRMNCYKERSQKETMAWRARTFGDGEMWNRAQRLPTPNCDRLQEIYS</sequence>
<keyword evidence="9" id="KW-1185">Reference proteome</keyword>
<feature type="transmembrane region" description="Helical" evidence="7">
    <location>
        <begin position="305"/>
        <end position="325"/>
    </location>
</feature>
<feature type="compositionally biased region" description="Polar residues" evidence="6">
    <location>
        <begin position="77"/>
        <end position="98"/>
    </location>
</feature>
<dbReference type="InterPro" id="IPR018253">
    <property type="entry name" value="DnaJ_domain_CS"/>
</dbReference>
<dbReference type="Proteomes" id="UP000046393">
    <property type="component" value="Unplaced"/>
</dbReference>
<dbReference type="STRING" id="451379.A0A0N5ADM8"/>
<evidence type="ECO:0000259" key="8">
    <source>
        <dbReference type="PROSITE" id="PS50076"/>
    </source>
</evidence>
<dbReference type="Gene3D" id="1.10.287.110">
    <property type="entry name" value="DnaJ domain"/>
    <property type="match status" value="1"/>
</dbReference>
<dbReference type="PANTHER" id="PTHR43908:SF3">
    <property type="entry name" value="AT29763P-RELATED"/>
    <property type="match status" value="1"/>
</dbReference>
<evidence type="ECO:0000256" key="1">
    <source>
        <dbReference type="ARBA" id="ARBA00004389"/>
    </source>
</evidence>
<dbReference type="InterPro" id="IPR036869">
    <property type="entry name" value="J_dom_sf"/>
</dbReference>
<dbReference type="SMART" id="SM00271">
    <property type="entry name" value="DnaJ"/>
    <property type="match status" value="1"/>
</dbReference>
<keyword evidence="5 7" id="KW-0472">Membrane</keyword>
<dbReference type="AlphaFoldDB" id="A0A0N5ADM8"/>
<dbReference type="Pfam" id="PF09320">
    <property type="entry name" value="DUF1977"/>
    <property type="match status" value="1"/>
</dbReference>
<keyword evidence="3" id="KW-0256">Endoplasmic reticulum</keyword>
<keyword evidence="4 7" id="KW-1133">Transmembrane helix</keyword>
<protein>
    <submittedName>
        <fullName evidence="10">J domain-containing protein</fullName>
    </submittedName>
</protein>
<dbReference type="InterPro" id="IPR001623">
    <property type="entry name" value="DnaJ_domain"/>
</dbReference>
<dbReference type="PANTHER" id="PTHR43908">
    <property type="entry name" value="AT29763P-RELATED"/>
    <property type="match status" value="1"/>
</dbReference>
<reference evidence="10" key="1">
    <citation type="submission" date="2017-02" db="UniProtKB">
        <authorList>
            <consortium name="WormBaseParasite"/>
        </authorList>
    </citation>
    <scope>IDENTIFICATION</scope>
</reference>
<evidence type="ECO:0000256" key="4">
    <source>
        <dbReference type="ARBA" id="ARBA00022989"/>
    </source>
</evidence>
<dbReference type="PROSITE" id="PS50076">
    <property type="entry name" value="DNAJ_2"/>
    <property type="match status" value="1"/>
</dbReference>
<evidence type="ECO:0000256" key="7">
    <source>
        <dbReference type="SAM" id="Phobius"/>
    </source>
</evidence>
<evidence type="ECO:0000256" key="3">
    <source>
        <dbReference type="ARBA" id="ARBA00022824"/>
    </source>
</evidence>
<proteinExistence type="predicted"/>
<evidence type="ECO:0000256" key="2">
    <source>
        <dbReference type="ARBA" id="ARBA00022692"/>
    </source>
</evidence>
<dbReference type="CDD" id="cd06257">
    <property type="entry name" value="DnaJ"/>
    <property type="match status" value="1"/>
</dbReference>
<dbReference type="GO" id="GO:0005789">
    <property type="term" value="C:endoplasmic reticulum membrane"/>
    <property type="evidence" value="ECO:0007669"/>
    <property type="project" value="UniProtKB-SubCell"/>
</dbReference>
<organism evidence="9 10">
    <name type="scientific">Syphacia muris</name>
    <dbReference type="NCBI Taxonomy" id="451379"/>
    <lineage>
        <taxon>Eukaryota</taxon>
        <taxon>Metazoa</taxon>
        <taxon>Ecdysozoa</taxon>
        <taxon>Nematoda</taxon>
        <taxon>Chromadorea</taxon>
        <taxon>Rhabditida</taxon>
        <taxon>Spirurina</taxon>
        <taxon>Oxyuridomorpha</taxon>
        <taxon>Oxyuroidea</taxon>
        <taxon>Oxyuridae</taxon>
        <taxon>Syphacia</taxon>
    </lineage>
</organism>
<dbReference type="SUPFAM" id="SSF46565">
    <property type="entry name" value="Chaperone J-domain"/>
    <property type="match status" value="1"/>
</dbReference>
<accession>A0A0N5ADM8</accession>
<feature type="region of interest" description="Disordered" evidence="6">
    <location>
        <begin position="52"/>
        <end position="127"/>
    </location>
</feature>